<dbReference type="AlphaFoldDB" id="A0A6A6DJ58"/>
<feature type="transmembrane region" description="Helical" evidence="1">
    <location>
        <begin position="125"/>
        <end position="143"/>
    </location>
</feature>
<keyword evidence="1" id="KW-0472">Membrane</keyword>
<evidence type="ECO:0000313" key="3">
    <source>
        <dbReference type="EMBL" id="KAF2178478.1"/>
    </source>
</evidence>
<dbReference type="PANTHER" id="PTHR37019">
    <property type="entry name" value="CHROMOSOME 1, WHOLE GENOME SHOTGUN SEQUENCE"/>
    <property type="match status" value="1"/>
</dbReference>
<keyword evidence="4" id="KW-1185">Reference proteome</keyword>
<dbReference type="InterPro" id="IPR056121">
    <property type="entry name" value="DUF7704"/>
</dbReference>
<evidence type="ECO:0000259" key="2">
    <source>
        <dbReference type="Pfam" id="PF24803"/>
    </source>
</evidence>
<feature type="domain" description="DUF7704" evidence="2">
    <location>
        <begin position="5"/>
        <end position="141"/>
    </location>
</feature>
<dbReference type="Proteomes" id="UP000800200">
    <property type="component" value="Unassembled WGS sequence"/>
</dbReference>
<organism evidence="3 4">
    <name type="scientific">Zopfia rhizophila CBS 207.26</name>
    <dbReference type="NCBI Taxonomy" id="1314779"/>
    <lineage>
        <taxon>Eukaryota</taxon>
        <taxon>Fungi</taxon>
        <taxon>Dikarya</taxon>
        <taxon>Ascomycota</taxon>
        <taxon>Pezizomycotina</taxon>
        <taxon>Dothideomycetes</taxon>
        <taxon>Dothideomycetes incertae sedis</taxon>
        <taxon>Zopfiaceae</taxon>
        <taxon>Zopfia</taxon>
    </lineage>
</organism>
<dbReference type="Pfam" id="PF24803">
    <property type="entry name" value="DUF7704"/>
    <property type="match status" value="1"/>
</dbReference>
<proteinExistence type="predicted"/>
<feature type="transmembrane region" description="Helical" evidence="1">
    <location>
        <begin position="86"/>
        <end position="105"/>
    </location>
</feature>
<dbReference type="PANTHER" id="PTHR37019:SF1">
    <property type="entry name" value="EXPERA DOMAIN-CONTAINING PROTEIN"/>
    <property type="match status" value="1"/>
</dbReference>
<dbReference type="OrthoDB" id="5313995at2759"/>
<name>A0A6A6DJ58_9PEZI</name>
<keyword evidence="1" id="KW-1133">Transmembrane helix</keyword>
<evidence type="ECO:0000313" key="4">
    <source>
        <dbReference type="Proteomes" id="UP000800200"/>
    </source>
</evidence>
<sequence>MTTQLPHIPLPYRILLLWLEPFLAFNGALLCHFNPTSFLNTMSETAVYAPSNQVVYDQLAATYVLFAWNQAVVLRLSKDIRIWKAIVLGIMVCDTIHLYASWRVMGTEMFVQPWLWRPEDWVNLALLYGPVTLRLLFIMEVGFMREDKQKI</sequence>
<accession>A0A6A6DJ58</accession>
<gene>
    <name evidence="3" type="ORF">K469DRAFT_731511</name>
</gene>
<feature type="transmembrane region" description="Helical" evidence="1">
    <location>
        <begin position="12"/>
        <end position="35"/>
    </location>
</feature>
<evidence type="ECO:0000256" key="1">
    <source>
        <dbReference type="SAM" id="Phobius"/>
    </source>
</evidence>
<protein>
    <recommendedName>
        <fullName evidence="2">DUF7704 domain-containing protein</fullName>
    </recommendedName>
</protein>
<reference evidence="3" key="1">
    <citation type="journal article" date="2020" name="Stud. Mycol.">
        <title>101 Dothideomycetes genomes: a test case for predicting lifestyles and emergence of pathogens.</title>
        <authorList>
            <person name="Haridas S."/>
            <person name="Albert R."/>
            <person name="Binder M."/>
            <person name="Bloem J."/>
            <person name="Labutti K."/>
            <person name="Salamov A."/>
            <person name="Andreopoulos B."/>
            <person name="Baker S."/>
            <person name="Barry K."/>
            <person name="Bills G."/>
            <person name="Bluhm B."/>
            <person name="Cannon C."/>
            <person name="Castanera R."/>
            <person name="Culley D."/>
            <person name="Daum C."/>
            <person name="Ezra D."/>
            <person name="Gonzalez J."/>
            <person name="Henrissat B."/>
            <person name="Kuo A."/>
            <person name="Liang C."/>
            <person name="Lipzen A."/>
            <person name="Lutzoni F."/>
            <person name="Magnuson J."/>
            <person name="Mondo S."/>
            <person name="Nolan M."/>
            <person name="Ohm R."/>
            <person name="Pangilinan J."/>
            <person name="Park H.-J."/>
            <person name="Ramirez L."/>
            <person name="Alfaro M."/>
            <person name="Sun H."/>
            <person name="Tritt A."/>
            <person name="Yoshinaga Y."/>
            <person name="Zwiers L.-H."/>
            <person name="Turgeon B."/>
            <person name="Goodwin S."/>
            <person name="Spatafora J."/>
            <person name="Crous P."/>
            <person name="Grigoriev I."/>
        </authorList>
    </citation>
    <scope>NUCLEOTIDE SEQUENCE</scope>
    <source>
        <strain evidence="3">CBS 207.26</strain>
    </source>
</reference>
<dbReference type="EMBL" id="ML994674">
    <property type="protein sequence ID" value="KAF2178478.1"/>
    <property type="molecule type" value="Genomic_DNA"/>
</dbReference>
<keyword evidence="1" id="KW-0812">Transmembrane</keyword>